<evidence type="ECO:0000313" key="1">
    <source>
        <dbReference type="EMBL" id="MEK0188345.1"/>
    </source>
</evidence>
<gene>
    <name evidence="1" type="ORF">WMG39_26395</name>
</gene>
<dbReference type="EMBL" id="JBBLXS010000585">
    <property type="protein sequence ID" value="MEK0188345.1"/>
    <property type="molecule type" value="Genomic_DNA"/>
</dbReference>
<comment type="caution">
    <text evidence="1">The sequence shown here is derived from an EMBL/GenBank/DDBJ whole genome shotgun (WGS) entry which is preliminary data.</text>
</comment>
<dbReference type="RefSeq" id="WP_340526165.1">
    <property type="nucleotide sequence ID" value="NZ_JBBLXS010000585.1"/>
</dbReference>
<proteinExistence type="predicted"/>
<keyword evidence="2" id="KW-1185">Reference proteome</keyword>
<accession>A0ABU8YVK3</accession>
<protein>
    <submittedName>
        <fullName evidence="1">Uncharacterized protein</fullName>
    </submittedName>
</protein>
<dbReference type="Proteomes" id="UP001384579">
    <property type="component" value="Unassembled WGS sequence"/>
</dbReference>
<reference evidence="1 2" key="1">
    <citation type="journal article" date="2020" name="Harmful Algae">
        <title>Molecular and morphological characterization of a novel dihydroanatoxin-a producing Microcoleus species (cyanobacteria) from the Russian River, California, USA.</title>
        <authorList>
            <person name="Conklin K.Y."/>
            <person name="Stancheva R."/>
            <person name="Otten T.G."/>
            <person name="Fadness R."/>
            <person name="Boyer G.L."/>
            <person name="Read B."/>
            <person name="Zhang X."/>
            <person name="Sheath R.G."/>
        </authorList>
    </citation>
    <scope>NUCLEOTIDE SEQUENCE [LARGE SCALE GENOMIC DNA]</scope>
    <source>
        <strain evidence="1 2">PTRS2</strain>
    </source>
</reference>
<name>A0ABU8YVK3_9CYAN</name>
<organism evidence="1 2">
    <name type="scientific">Microcoleus anatoxicus PTRS2</name>
    <dbReference type="NCBI Taxonomy" id="2705321"/>
    <lineage>
        <taxon>Bacteria</taxon>
        <taxon>Bacillati</taxon>
        <taxon>Cyanobacteriota</taxon>
        <taxon>Cyanophyceae</taxon>
        <taxon>Oscillatoriophycideae</taxon>
        <taxon>Oscillatoriales</taxon>
        <taxon>Microcoleaceae</taxon>
        <taxon>Microcoleus</taxon>
        <taxon>Microcoleus anatoxicus</taxon>
    </lineage>
</organism>
<sequence length="61" mass="7187">MTTRHVSCLGDFALSPLFRREWSSVYEALQDCRPDRDQLMELYIQQMSQVERPVLAIDQRG</sequence>
<evidence type="ECO:0000313" key="2">
    <source>
        <dbReference type="Proteomes" id="UP001384579"/>
    </source>
</evidence>